<sequence>MCRVDVVCVDRSVLVGIGIQNGNGLVSFRLTIMPPPKRPKKSLTWMNELIKEDDGVSMESAHREEVLHERKPSGKLWQNSAADQASDGTESGIAKSELPVGTTMVRSDSMSSTDSLKENKVPAKMSNKMRSENGERNQLKLRAAGSENVASGNLRKPAQSSYSSKHPSLCVLLGNGHHHTRSDRTEGNTFKRKKKTILEGLMSGRPTDVKGNRYKFSHVLASKASHSRVEQYVDEQKLQEAADDRQQCIYQGSVDLSSLPKHNISQSRGHTATCTITADWGSSVGHHIILPALLGKLQSSETKNCGQAAPEQSSTEKICLDNEDDESSTVPPLLSLEYTDTPSDDGEFVSVDQGESGKTDDQKLVTFTIARDEDEESDIEDKSSHETVEYKDCKPHTSRLSGFNSSRGQVCVYNESLASTSGLRETLPQRFDAQNPNLTSSGINPYMNTVSSNGPTSITSSVGSPNGRQTEEIQGGMKSQMELHTQTQERPTSLNHCINSIVASVLLSHKERQQLNMCNDLKTNMNTQSPKSAQNRDFGHSQMESPPGEFVVNYPLAFLRKVLTPGEKDEGYQPRLVLPPSERGDLKRGADSWRISW</sequence>
<dbReference type="EMBL" id="JAODUP010000484">
    <property type="protein sequence ID" value="KAK2148777.1"/>
    <property type="molecule type" value="Genomic_DNA"/>
</dbReference>
<protein>
    <submittedName>
        <fullName evidence="2">Uncharacterized protein</fullName>
    </submittedName>
</protein>
<feature type="compositionally biased region" description="Polar residues" evidence="1">
    <location>
        <begin position="526"/>
        <end position="535"/>
    </location>
</feature>
<proteinExistence type="predicted"/>
<feature type="region of interest" description="Disordered" evidence="1">
    <location>
        <begin position="145"/>
        <end position="166"/>
    </location>
</feature>
<feature type="compositionally biased region" description="Polar residues" evidence="1">
    <location>
        <begin position="76"/>
        <end position="89"/>
    </location>
</feature>
<evidence type="ECO:0000313" key="2">
    <source>
        <dbReference type="EMBL" id="KAK2148777.1"/>
    </source>
</evidence>
<gene>
    <name evidence="2" type="ORF">LSH36_484g04123</name>
</gene>
<feature type="compositionally biased region" description="Polar residues" evidence="1">
    <location>
        <begin position="104"/>
        <end position="114"/>
    </location>
</feature>
<keyword evidence="3" id="KW-1185">Reference proteome</keyword>
<feature type="region of interest" description="Disordered" evidence="1">
    <location>
        <begin position="103"/>
        <end position="122"/>
    </location>
</feature>
<comment type="caution">
    <text evidence="2">The sequence shown here is derived from an EMBL/GenBank/DDBJ whole genome shotgun (WGS) entry which is preliminary data.</text>
</comment>
<evidence type="ECO:0000313" key="3">
    <source>
        <dbReference type="Proteomes" id="UP001208570"/>
    </source>
</evidence>
<evidence type="ECO:0000256" key="1">
    <source>
        <dbReference type="SAM" id="MobiDB-lite"/>
    </source>
</evidence>
<accession>A0AAD9MWW5</accession>
<feature type="region of interest" description="Disordered" evidence="1">
    <location>
        <begin position="569"/>
        <end position="597"/>
    </location>
</feature>
<dbReference type="AlphaFoldDB" id="A0AAD9MWW5"/>
<organism evidence="2 3">
    <name type="scientific">Paralvinella palmiformis</name>
    <dbReference type="NCBI Taxonomy" id="53620"/>
    <lineage>
        <taxon>Eukaryota</taxon>
        <taxon>Metazoa</taxon>
        <taxon>Spiralia</taxon>
        <taxon>Lophotrochozoa</taxon>
        <taxon>Annelida</taxon>
        <taxon>Polychaeta</taxon>
        <taxon>Sedentaria</taxon>
        <taxon>Canalipalpata</taxon>
        <taxon>Terebellida</taxon>
        <taxon>Terebelliformia</taxon>
        <taxon>Alvinellidae</taxon>
        <taxon>Paralvinella</taxon>
    </lineage>
</organism>
<feature type="compositionally biased region" description="Basic and acidic residues" evidence="1">
    <location>
        <begin position="582"/>
        <end position="591"/>
    </location>
</feature>
<feature type="region of interest" description="Disordered" evidence="1">
    <location>
        <begin position="526"/>
        <end position="546"/>
    </location>
</feature>
<name>A0AAD9MWW5_9ANNE</name>
<reference evidence="2" key="1">
    <citation type="journal article" date="2023" name="Mol. Biol. Evol.">
        <title>Third-Generation Sequencing Reveals the Adaptive Role of the Epigenome in Three Deep-Sea Polychaetes.</title>
        <authorList>
            <person name="Perez M."/>
            <person name="Aroh O."/>
            <person name="Sun Y."/>
            <person name="Lan Y."/>
            <person name="Juniper S.K."/>
            <person name="Young C.R."/>
            <person name="Angers B."/>
            <person name="Qian P.Y."/>
        </authorList>
    </citation>
    <scope>NUCLEOTIDE SEQUENCE</scope>
    <source>
        <strain evidence="2">P08H-3</strain>
    </source>
</reference>
<feature type="region of interest" description="Disordered" evidence="1">
    <location>
        <begin position="68"/>
        <end position="94"/>
    </location>
</feature>
<dbReference type="Proteomes" id="UP001208570">
    <property type="component" value="Unassembled WGS sequence"/>
</dbReference>